<feature type="region of interest" description="Disordered" evidence="1">
    <location>
        <begin position="1"/>
        <end position="26"/>
    </location>
</feature>
<evidence type="ECO:0000256" key="1">
    <source>
        <dbReference type="SAM" id="MobiDB-lite"/>
    </source>
</evidence>
<sequence>MLIRGTTIDAGRGSRRSEKGDAGQDRFATVDTDWRLAYDMSRPHQIRISFPPEDGAAVRRRLLAAVRRMRCEVVRVSASARPARPRPGSRKSKKAAVQGRKRQKGLSNGARPLPGPGR</sequence>
<protein>
    <submittedName>
        <fullName evidence="2">Uncharacterized protein</fullName>
    </submittedName>
</protein>
<keyword evidence="3" id="KW-1185">Reference proteome</keyword>
<dbReference type="Proteomes" id="UP001596156">
    <property type="component" value="Unassembled WGS sequence"/>
</dbReference>
<accession>A0ABW0D381</accession>
<organism evidence="2 3">
    <name type="scientific">Streptomyces fimbriatus</name>
    <dbReference type="NCBI Taxonomy" id="68197"/>
    <lineage>
        <taxon>Bacteria</taxon>
        <taxon>Bacillati</taxon>
        <taxon>Actinomycetota</taxon>
        <taxon>Actinomycetes</taxon>
        <taxon>Kitasatosporales</taxon>
        <taxon>Streptomycetaceae</taxon>
        <taxon>Streptomyces</taxon>
    </lineage>
</organism>
<dbReference type="EMBL" id="JBHSKL010000009">
    <property type="protein sequence ID" value="MFC5224478.1"/>
    <property type="molecule type" value="Genomic_DNA"/>
</dbReference>
<feature type="region of interest" description="Disordered" evidence="1">
    <location>
        <begin position="76"/>
        <end position="118"/>
    </location>
</feature>
<feature type="compositionally biased region" description="Basic residues" evidence="1">
    <location>
        <begin position="83"/>
        <end position="104"/>
    </location>
</feature>
<comment type="caution">
    <text evidence="2">The sequence shown here is derived from an EMBL/GenBank/DDBJ whole genome shotgun (WGS) entry which is preliminary data.</text>
</comment>
<proteinExistence type="predicted"/>
<name>A0ABW0D381_STRFI</name>
<reference evidence="3" key="1">
    <citation type="journal article" date="2019" name="Int. J. Syst. Evol. Microbiol.">
        <title>The Global Catalogue of Microorganisms (GCM) 10K type strain sequencing project: providing services to taxonomists for standard genome sequencing and annotation.</title>
        <authorList>
            <consortium name="The Broad Institute Genomics Platform"/>
            <consortium name="The Broad Institute Genome Sequencing Center for Infectious Disease"/>
            <person name="Wu L."/>
            <person name="Ma J."/>
        </authorList>
    </citation>
    <scope>NUCLEOTIDE SEQUENCE [LARGE SCALE GENOMIC DNA]</scope>
    <source>
        <strain evidence="3">CCM 8479</strain>
    </source>
</reference>
<evidence type="ECO:0000313" key="3">
    <source>
        <dbReference type="Proteomes" id="UP001596156"/>
    </source>
</evidence>
<gene>
    <name evidence="2" type="ORF">ACFPN6_07675</name>
</gene>
<dbReference type="RefSeq" id="WP_344645729.1">
    <property type="nucleotide sequence ID" value="NZ_BAAASS010000019.1"/>
</dbReference>
<evidence type="ECO:0000313" key="2">
    <source>
        <dbReference type="EMBL" id="MFC5224478.1"/>
    </source>
</evidence>
<feature type="compositionally biased region" description="Basic and acidic residues" evidence="1">
    <location>
        <begin position="15"/>
        <end position="24"/>
    </location>
</feature>